<evidence type="ECO:0000256" key="4">
    <source>
        <dbReference type="ARBA" id="ARBA00034706"/>
    </source>
</evidence>
<accession>A0A9N8HE12</accession>
<comment type="similarity">
    <text evidence="4">Belongs to the dynactin subunits 5/6 family. Dynactin subunit 5 subfamily.</text>
</comment>
<dbReference type="Gene3D" id="2.160.10.10">
    <property type="entry name" value="Hexapeptide repeat proteins"/>
    <property type="match status" value="1"/>
</dbReference>
<dbReference type="Proteomes" id="UP001153069">
    <property type="component" value="Unassembled WGS sequence"/>
</dbReference>
<keyword evidence="7" id="KW-1185">Reference proteome</keyword>
<sequence length="190" mass="20641">MAESASAAESTTPPTDGYIKTTTHNFISRQAKLENVKQVAVQGRSIIHGGVTLRGDVGIVRLGRYVWMEPNTELEPAAMSLGGGRVAMAVGNHTRIGPNCRIQAAQIGSMVHIGENVKIGKRCMIKDCCIIDSNVILGDDTVVPPFTRISYDGEDAFTLKLTELPPSMTVDMQEQAMDNYDTFASKQRAR</sequence>
<dbReference type="Pfam" id="PF21711">
    <property type="entry name" value="DCTN5"/>
    <property type="match status" value="1"/>
</dbReference>
<organism evidence="6 7">
    <name type="scientific">Seminavis robusta</name>
    <dbReference type="NCBI Taxonomy" id="568900"/>
    <lineage>
        <taxon>Eukaryota</taxon>
        <taxon>Sar</taxon>
        <taxon>Stramenopiles</taxon>
        <taxon>Ochrophyta</taxon>
        <taxon>Bacillariophyta</taxon>
        <taxon>Bacillariophyceae</taxon>
        <taxon>Bacillariophycidae</taxon>
        <taxon>Naviculales</taxon>
        <taxon>Naviculaceae</taxon>
        <taxon>Seminavis</taxon>
    </lineage>
</organism>
<evidence type="ECO:0000256" key="5">
    <source>
        <dbReference type="ARBA" id="ARBA00034865"/>
    </source>
</evidence>
<evidence type="ECO:0000313" key="6">
    <source>
        <dbReference type="EMBL" id="CAB9511538.1"/>
    </source>
</evidence>
<dbReference type="AlphaFoldDB" id="A0A9N8HE12"/>
<evidence type="ECO:0000313" key="7">
    <source>
        <dbReference type="Proteomes" id="UP001153069"/>
    </source>
</evidence>
<gene>
    <name evidence="6" type="ORF">SEMRO_489_G153370.1</name>
</gene>
<dbReference type="PANTHER" id="PTHR46126">
    <property type="entry name" value="DYNACTIN SUBUNIT 5"/>
    <property type="match status" value="1"/>
</dbReference>
<evidence type="ECO:0000256" key="3">
    <source>
        <dbReference type="ARBA" id="ARBA00023212"/>
    </source>
</evidence>
<reference evidence="6" key="1">
    <citation type="submission" date="2020-06" db="EMBL/GenBank/DDBJ databases">
        <authorList>
            <consortium name="Plant Systems Biology data submission"/>
        </authorList>
    </citation>
    <scope>NUCLEOTIDE SEQUENCE</scope>
    <source>
        <strain evidence="6">D6</strain>
    </source>
</reference>
<proteinExistence type="inferred from homology"/>
<name>A0A9N8HE12_9STRA</name>
<dbReference type="PANTHER" id="PTHR46126:SF1">
    <property type="entry name" value="DYNACTIN SUBUNIT 5"/>
    <property type="match status" value="1"/>
</dbReference>
<comment type="subcellular location">
    <subcellularLocation>
        <location evidence="1">Cytoplasm</location>
        <location evidence="1">Cytoskeleton</location>
    </subcellularLocation>
</comment>
<dbReference type="InterPro" id="IPR011004">
    <property type="entry name" value="Trimer_LpxA-like_sf"/>
</dbReference>
<dbReference type="EMBL" id="CAICTM010000488">
    <property type="protein sequence ID" value="CAB9511538.1"/>
    <property type="molecule type" value="Genomic_DNA"/>
</dbReference>
<dbReference type="OrthoDB" id="417208at2759"/>
<evidence type="ECO:0000256" key="1">
    <source>
        <dbReference type="ARBA" id="ARBA00004245"/>
    </source>
</evidence>
<evidence type="ECO:0000256" key="2">
    <source>
        <dbReference type="ARBA" id="ARBA00022490"/>
    </source>
</evidence>
<comment type="caution">
    <text evidence="6">The sequence shown here is derived from an EMBL/GenBank/DDBJ whole genome shotgun (WGS) entry which is preliminary data.</text>
</comment>
<keyword evidence="3" id="KW-0206">Cytoskeleton</keyword>
<dbReference type="GO" id="GO:0005869">
    <property type="term" value="C:dynactin complex"/>
    <property type="evidence" value="ECO:0007669"/>
    <property type="project" value="TreeGrafter"/>
</dbReference>
<keyword evidence="2" id="KW-0963">Cytoplasm</keyword>
<protein>
    <recommendedName>
        <fullName evidence="5">Dynactin subunit 5</fullName>
    </recommendedName>
</protein>
<dbReference type="InterPro" id="IPR047125">
    <property type="entry name" value="DCTN5"/>
</dbReference>
<dbReference type="SUPFAM" id="SSF51161">
    <property type="entry name" value="Trimeric LpxA-like enzymes"/>
    <property type="match status" value="1"/>
</dbReference>